<feature type="domain" description="Zn(2)-C6 fungal-type" evidence="2">
    <location>
        <begin position="8"/>
        <end position="36"/>
    </location>
</feature>
<dbReference type="GO" id="GO:0008270">
    <property type="term" value="F:zinc ion binding"/>
    <property type="evidence" value="ECO:0007669"/>
    <property type="project" value="InterPro"/>
</dbReference>
<evidence type="ECO:0000313" key="4">
    <source>
        <dbReference type="Proteomes" id="UP000531561"/>
    </source>
</evidence>
<dbReference type="AlphaFoldDB" id="A0A8H6AI83"/>
<dbReference type="OrthoDB" id="4491390at2759"/>
<dbReference type="CDD" id="cd00067">
    <property type="entry name" value="GAL4"/>
    <property type="match status" value="1"/>
</dbReference>
<accession>A0A8H6AI83</accession>
<keyword evidence="1" id="KW-0539">Nucleus</keyword>
<evidence type="ECO:0000256" key="1">
    <source>
        <dbReference type="ARBA" id="ARBA00023242"/>
    </source>
</evidence>
<dbReference type="SUPFAM" id="SSF57701">
    <property type="entry name" value="Zn2/Cys6 DNA-binding domain"/>
    <property type="match status" value="1"/>
</dbReference>
<gene>
    <name evidence="3" type="ORF">Bfra_012470</name>
</gene>
<dbReference type="PANTHER" id="PTHR38111:SF9">
    <property type="entry name" value="ZN(2)-C6 FUNGAL-TYPE DOMAIN-CONTAINING PROTEIN"/>
    <property type="match status" value="1"/>
</dbReference>
<dbReference type="PROSITE" id="PS50048">
    <property type="entry name" value="ZN2_CY6_FUNGAL_2"/>
    <property type="match status" value="1"/>
</dbReference>
<sequence length="471" mass="52930">MKVRKKNLCHTCRKRKLQCDGKLPACSQCLHSKRKCEGYPEALFVPFIATKSGREAENSYKPLASESGPASGSILSDPALSVPNCKDAPNISHEMTGLYRGSSSMSHLCLTGLDTTQDIILVILHNFVPLDETGFETPTSLVQSPRVCGSWVTALPELTIDTIGPLAECLQSASSALALSITAYRRSINMVDSISVQYEKSLHLLAQNLAVCKSFYRNELVATVMCLALVEVLSPIRPSSWLIHVEGVSRMFQLSPPELFASGVEHTLFIGFRPLLILQAFILRKATFLAEDSWVHTPFQNHRSSPLQSLLGVASCIPGTLERVDVSIHNPCTATIEIVQDRIKELANSKALLEAWHCSYLKTSSRPLYWRRNIEIECKSNLNLWWFQDLSTANVFIYFWAFQLICLIDIHVLLEKYPELERLVHKAIYDARGLREICLELSVQIYQSMEYILQDDFMLYGVSSTYSMWSA</sequence>
<comment type="caution">
    <text evidence="3">The sequence shown here is derived from an EMBL/GenBank/DDBJ whole genome shotgun (WGS) entry which is preliminary data.</text>
</comment>
<evidence type="ECO:0000259" key="2">
    <source>
        <dbReference type="PROSITE" id="PS50048"/>
    </source>
</evidence>
<dbReference type="PANTHER" id="PTHR38111">
    <property type="entry name" value="ZN(2)-C6 FUNGAL-TYPE DOMAIN-CONTAINING PROTEIN-RELATED"/>
    <property type="match status" value="1"/>
</dbReference>
<dbReference type="RefSeq" id="XP_037186704.1">
    <property type="nucleotide sequence ID" value="XM_037342784.1"/>
</dbReference>
<dbReference type="Gene3D" id="4.10.240.10">
    <property type="entry name" value="Zn(2)-C6 fungal-type DNA-binding domain"/>
    <property type="match status" value="1"/>
</dbReference>
<dbReference type="GeneID" id="59266476"/>
<dbReference type="Proteomes" id="UP000531561">
    <property type="component" value="Unassembled WGS sequence"/>
</dbReference>
<organism evidence="3 4">
    <name type="scientific">Botrytis fragariae</name>
    <dbReference type="NCBI Taxonomy" id="1964551"/>
    <lineage>
        <taxon>Eukaryota</taxon>
        <taxon>Fungi</taxon>
        <taxon>Dikarya</taxon>
        <taxon>Ascomycota</taxon>
        <taxon>Pezizomycotina</taxon>
        <taxon>Leotiomycetes</taxon>
        <taxon>Helotiales</taxon>
        <taxon>Sclerotiniaceae</taxon>
        <taxon>Botrytis</taxon>
    </lineage>
</organism>
<reference evidence="3 4" key="1">
    <citation type="journal article" date="2020" name="Phytopathology">
        <title>A high-quality genome resource of Botrytis fragariae, a new and rapidly spreading fungal pathogen causing strawberry gray mold in the U.S.A.</title>
        <authorList>
            <person name="Wu Y."/>
            <person name="Saski C.A."/>
            <person name="Schnabel G."/>
            <person name="Xiao S."/>
            <person name="Hu M."/>
        </authorList>
    </citation>
    <scope>NUCLEOTIDE SEQUENCE [LARGE SCALE GENOMIC DNA]</scope>
    <source>
        <strain evidence="3 4">BVB16</strain>
    </source>
</reference>
<dbReference type="InterPro" id="IPR053178">
    <property type="entry name" value="Osmoadaptation_assoc"/>
</dbReference>
<keyword evidence="4" id="KW-1185">Reference proteome</keyword>
<proteinExistence type="predicted"/>
<name>A0A8H6AI83_9HELO</name>
<protein>
    <submittedName>
        <fullName evidence="3">Putative c6 finger domain-containing protein</fullName>
    </submittedName>
</protein>
<dbReference type="GO" id="GO:0000981">
    <property type="term" value="F:DNA-binding transcription factor activity, RNA polymerase II-specific"/>
    <property type="evidence" value="ECO:0007669"/>
    <property type="project" value="InterPro"/>
</dbReference>
<dbReference type="Pfam" id="PF00172">
    <property type="entry name" value="Zn_clus"/>
    <property type="match status" value="1"/>
</dbReference>
<dbReference type="InterPro" id="IPR036864">
    <property type="entry name" value="Zn2-C6_fun-type_DNA-bd_sf"/>
</dbReference>
<dbReference type="InterPro" id="IPR001138">
    <property type="entry name" value="Zn2Cys6_DnaBD"/>
</dbReference>
<dbReference type="EMBL" id="JABFCT010000027">
    <property type="protein sequence ID" value="KAF5867755.1"/>
    <property type="molecule type" value="Genomic_DNA"/>
</dbReference>
<evidence type="ECO:0000313" key="3">
    <source>
        <dbReference type="EMBL" id="KAF5867755.1"/>
    </source>
</evidence>